<reference evidence="11" key="1">
    <citation type="submission" date="2021-04" db="EMBL/GenBank/DDBJ databases">
        <title>Phylogenetic analysis of Acidobacteriaceae.</title>
        <authorList>
            <person name="Qiu L."/>
            <person name="Zhang Q."/>
        </authorList>
    </citation>
    <scope>NUCLEOTIDE SEQUENCE</scope>
    <source>
        <strain evidence="11">DSM 25168</strain>
    </source>
</reference>
<dbReference type="PANTHER" id="PTHR30002:SF4">
    <property type="entry name" value="EPOXYQUEUOSINE REDUCTASE"/>
    <property type="match status" value="1"/>
</dbReference>
<dbReference type="InterPro" id="IPR004453">
    <property type="entry name" value="QueG"/>
</dbReference>
<keyword evidence="1" id="KW-0004">4Fe-4S</keyword>
<accession>A0A9J7BPA0</accession>
<dbReference type="AlphaFoldDB" id="A0A9J7BPA0"/>
<keyword evidence="2" id="KW-0963">Cytoplasm</keyword>
<evidence type="ECO:0000256" key="2">
    <source>
        <dbReference type="ARBA" id="ARBA00022490"/>
    </source>
</evidence>
<evidence type="ECO:0000256" key="8">
    <source>
        <dbReference type="ARBA" id="ARBA00023014"/>
    </source>
</evidence>
<evidence type="ECO:0000256" key="4">
    <source>
        <dbReference type="ARBA" id="ARBA00022723"/>
    </source>
</evidence>
<evidence type="ECO:0000313" key="11">
    <source>
        <dbReference type="EMBL" id="UWZ82750.1"/>
    </source>
</evidence>
<gene>
    <name evidence="11" type="primary">queG</name>
    <name evidence="11" type="ORF">MOP44_19525</name>
</gene>
<dbReference type="NCBIfam" id="TIGR00276">
    <property type="entry name" value="tRNA epoxyqueuosine(34) reductase QueG"/>
    <property type="match status" value="1"/>
</dbReference>
<evidence type="ECO:0000256" key="7">
    <source>
        <dbReference type="ARBA" id="ARBA00023004"/>
    </source>
</evidence>
<keyword evidence="5" id="KW-0671">Queuosine biosynthesis</keyword>
<dbReference type="GO" id="GO:0046872">
    <property type="term" value="F:metal ion binding"/>
    <property type="evidence" value="ECO:0007669"/>
    <property type="project" value="UniProtKB-KW"/>
</dbReference>
<dbReference type="Gene3D" id="3.30.70.20">
    <property type="match status" value="1"/>
</dbReference>
<evidence type="ECO:0000259" key="10">
    <source>
        <dbReference type="PROSITE" id="PS51379"/>
    </source>
</evidence>
<dbReference type="GO" id="GO:0051539">
    <property type="term" value="F:4 iron, 4 sulfur cluster binding"/>
    <property type="evidence" value="ECO:0007669"/>
    <property type="project" value="UniProtKB-KW"/>
</dbReference>
<dbReference type="KEGG" id="orp:MOP44_19525"/>
<evidence type="ECO:0000256" key="9">
    <source>
        <dbReference type="SAM" id="MobiDB-lite"/>
    </source>
</evidence>
<dbReference type="Proteomes" id="UP001059380">
    <property type="component" value="Chromosome"/>
</dbReference>
<dbReference type="Pfam" id="PF08331">
    <property type="entry name" value="QueG_DUF1730"/>
    <property type="match status" value="1"/>
</dbReference>
<dbReference type="RefSeq" id="WP_260791946.1">
    <property type="nucleotide sequence ID" value="NZ_CP093313.1"/>
</dbReference>
<name>A0A9J7BPA0_9BACT</name>
<dbReference type="GO" id="GO:0008616">
    <property type="term" value="P:tRNA queuosine(34) biosynthetic process"/>
    <property type="evidence" value="ECO:0007669"/>
    <property type="project" value="UniProtKB-KW"/>
</dbReference>
<proteinExistence type="predicted"/>
<dbReference type="InterPro" id="IPR017900">
    <property type="entry name" value="4Fe4S_Fe_S_CS"/>
</dbReference>
<evidence type="ECO:0000256" key="6">
    <source>
        <dbReference type="ARBA" id="ARBA00023002"/>
    </source>
</evidence>
<dbReference type="PANTHER" id="PTHR30002">
    <property type="entry name" value="EPOXYQUEUOSINE REDUCTASE"/>
    <property type="match status" value="1"/>
</dbReference>
<evidence type="ECO:0000313" key="12">
    <source>
        <dbReference type="Proteomes" id="UP001059380"/>
    </source>
</evidence>
<dbReference type="SUPFAM" id="SSF46548">
    <property type="entry name" value="alpha-helical ferredoxin"/>
    <property type="match status" value="1"/>
</dbReference>
<keyword evidence="6 11" id="KW-0560">Oxidoreductase</keyword>
<keyword evidence="7" id="KW-0408">Iron</keyword>
<keyword evidence="8" id="KW-0411">Iron-sulfur</keyword>
<evidence type="ECO:0000256" key="3">
    <source>
        <dbReference type="ARBA" id="ARBA00022694"/>
    </source>
</evidence>
<keyword evidence="4" id="KW-0479">Metal-binding</keyword>
<organism evidence="11 12">
    <name type="scientific">Occallatibacter riparius</name>
    <dbReference type="NCBI Taxonomy" id="1002689"/>
    <lineage>
        <taxon>Bacteria</taxon>
        <taxon>Pseudomonadati</taxon>
        <taxon>Acidobacteriota</taxon>
        <taxon>Terriglobia</taxon>
        <taxon>Terriglobales</taxon>
        <taxon>Acidobacteriaceae</taxon>
        <taxon>Occallatibacter</taxon>
    </lineage>
</organism>
<dbReference type="PROSITE" id="PS00198">
    <property type="entry name" value="4FE4S_FER_1"/>
    <property type="match status" value="1"/>
</dbReference>
<dbReference type="EMBL" id="CP093313">
    <property type="protein sequence ID" value="UWZ82750.1"/>
    <property type="molecule type" value="Genomic_DNA"/>
</dbReference>
<dbReference type="PROSITE" id="PS51379">
    <property type="entry name" value="4FE4S_FER_2"/>
    <property type="match status" value="1"/>
</dbReference>
<sequence length="394" mass="43126">MNSKETISNDGPGSSSGPSINTDEIRALAVNSGFSKAGVVALPHAHDVRDARRFSDWVDAGRAGTMQYLKRTNPEGELVRARVSTPFEWARSAIVCLANYNSDQPKSTDPTSPNAAWIARYAWSSRIDPQRGRVPSDYHKVLLKRLKALESQLQERYGEFESRAYVDTGPVVERSLAVAAGLGWSAKNACLIHPKLGSYVFLSVLITSLDVVAEGTVLSVPDRCGSCTRCIEACPTNALFTPYQMDATKCISYLTIEHKGEIAPELMQGMGRQVFGCDICQDVCPWNRKAPVAADPELAARENLVNPALGWLADLDEQSFERAFNGSPVRRAQYGGLRRNVAIAIGNAFAAGHCDARLIERLRAWSHSEDEGIRTAAEWALSQLEIRGSTAENR</sequence>
<dbReference type="InterPro" id="IPR017896">
    <property type="entry name" value="4Fe4S_Fe-S-bd"/>
</dbReference>
<dbReference type="Pfam" id="PF13484">
    <property type="entry name" value="Fer4_16"/>
    <property type="match status" value="1"/>
</dbReference>
<dbReference type="EC" id="1.17.99.6" evidence="11"/>
<protein>
    <submittedName>
        <fullName evidence="11">tRNA epoxyqueuosine(34) reductase QueG</fullName>
        <ecNumber evidence="11">1.17.99.6</ecNumber>
    </submittedName>
</protein>
<keyword evidence="12" id="KW-1185">Reference proteome</keyword>
<dbReference type="GO" id="GO:0052693">
    <property type="term" value="F:epoxyqueuosine reductase activity"/>
    <property type="evidence" value="ECO:0007669"/>
    <property type="project" value="UniProtKB-EC"/>
</dbReference>
<evidence type="ECO:0000256" key="1">
    <source>
        <dbReference type="ARBA" id="ARBA00022485"/>
    </source>
</evidence>
<dbReference type="InterPro" id="IPR013542">
    <property type="entry name" value="QueG_DUF1730"/>
</dbReference>
<feature type="domain" description="4Fe-4S ferredoxin-type" evidence="10">
    <location>
        <begin position="215"/>
        <end position="244"/>
    </location>
</feature>
<keyword evidence="3" id="KW-0819">tRNA processing</keyword>
<evidence type="ECO:0000256" key="5">
    <source>
        <dbReference type="ARBA" id="ARBA00022785"/>
    </source>
</evidence>
<feature type="region of interest" description="Disordered" evidence="9">
    <location>
        <begin position="1"/>
        <end position="21"/>
    </location>
</feature>